<keyword evidence="3" id="KW-0378">Hydrolase</keyword>
<proteinExistence type="predicted"/>
<protein>
    <submittedName>
        <fullName evidence="3">UxaA family hydrolase</fullName>
    </submittedName>
</protein>
<dbReference type="InterPro" id="IPR013974">
    <property type="entry name" value="SAF"/>
</dbReference>
<name>A0ABS9D647_9ALTE</name>
<evidence type="ECO:0000256" key="1">
    <source>
        <dbReference type="ARBA" id="ARBA00023239"/>
    </source>
</evidence>
<dbReference type="Proteomes" id="UP001521137">
    <property type="component" value="Unassembled WGS sequence"/>
</dbReference>
<gene>
    <name evidence="3" type="ORF">L0668_05295</name>
</gene>
<dbReference type="RefSeq" id="WP_235311032.1">
    <property type="nucleotide sequence ID" value="NZ_JAKGAS010000002.1"/>
</dbReference>
<sequence>MSRNKFILVNQADNVLICCQPASSGEVALIDDKKYTLSTAIDVGHKIARTDLNSLEKVIRYGVPIGSATTDIKAGEHVHMHNMKSDYIPSHTRQAKAGE</sequence>
<feature type="domain" description="SAF" evidence="2">
    <location>
        <begin position="13"/>
        <end position="84"/>
    </location>
</feature>
<dbReference type="InterPro" id="IPR052172">
    <property type="entry name" value="UxaA_altronate/galactarate_dh"/>
</dbReference>
<dbReference type="PANTHER" id="PTHR30536:SF5">
    <property type="entry name" value="ALTRONATE DEHYDRATASE"/>
    <property type="match status" value="1"/>
</dbReference>
<dbReference type="InterPro" id="IPR044144">
    <property type="entry name" value="SAF_UxaA/GarD"/>
</dbReference>
<reference evidence="3 4" key="1">
    <citation type="submission" date="2022-01" db="EMBL/GenBank/DDBJ databases">
        <title>Paraglaciecola sp. G1-23.</title>
        <authorList>
            <person name="Jin M.S."/>
            <person name="Han D.M."/>
            <person name="Kim H.M."/>
            <person name="Jeon C.O."/>
        </authorList>
    </citation>
    <scope>NUCLEOTIDE SEQUENCE [LARGE SCALE GENOMIC DNA]</scope>
    <source>
        <strain evidence="3 4">G1-23</strain>
    </source>
</reference>
<evidence type="ECO:0000259" key="2">
    <source>
        <dbReference type="SMART" id="SM00858"/>
    </source>
</evidence>
<accession>A0ABS9D647</accession>
<comment type="caution">
    <text evidence="3">The sequence shown here is derived from an EMBL/GenBank/DDBJ whole genome shotgun (WGS) entry which is preliminary data.</text>
</comment>
<evidence type="ECO:0000313" key="4">
    <source>
        <dbReference type="Proteomes" id="UP001521137"/>
    </source>
</evidence>
<dbReference type="CDD" id="cd11613">
    <property type="entry name" value="SAF_AH_GD"/>
    <property type="match status" value="1"/>
</dbReference>
<dbReference type="EMBL" id="JAKGAS010000002">
    <property type="protein sequence ID" value="MCF2947513.1"/>
    <property type="molecule type" value="Genomic_DNA"/>
</dbReference>
<evidence type="ECO:0000313" key="3">
    <source>
        <dbReference type="EMBL" id="MCF2947513.1"/>
    </source>
</evidence>
<dbReference type="SMART" id="SM00858">
    <property type="entry name" value="SAF"/>
    <property type="match status" value="1"/>
</dbReference>
<dbReference type="Gene3D" id="2.30.130.110">
    <property type="match status" value="1"/>
</dbReference>
<dbReference type="PANTHER" id="PTHR30536">
    <property type="entry name" value="ALTRONATE/GALACTARATE DEHYDRATASE"/>
    <property type="match status" value="1"/>
</dbReference>
<keyword evidence="4" id="KW-1185">Reference proteome</keyword>
<dbReference type="GO" id="GO:0016787">
    <property type="term" value="F:hydrolase activity"/>
    <property type="evidence" value="ECO:0007669"/>
    <property type="project" value="UniProtKB-KW"/>
</dbReference>
<keyword evidence="1" id="KW-0456">Lyase</keyword>
<organism evidence="3 4">
    <name type="scientific">Paraglaciecola algarum</name>
    <dbReference type="NCBI Taxonomy" id="3050085"/>
    <lineage>
        <taxon>Bacteria</taxon>
        <taxon>Pseudomonadati</taxon>
        <taxon>Pseudomonadota</taxon>
        <taxon>Gammaproteobacteria</taxon>
        <taxon>Alteromonadales</taxon>
        <taxon>Alteromonadaceae</taxon>
        <taxon>Paraglaciecola</taxon>
    </lineage>
</organism>